<dbReference type="Gene3D" id="3.40.50.11940">
    <property type="match status" value="1"/>
</dbReference>
<dbReference type="CDD" id="cd12218">
    <property type="entry name" value="Csn2"/>
    <property type="match status" value="1"/>
</dbReference>
<dbReference type="InterPro" id="IPR010146">
    <property type="entry name" value="CRISPR-assoc_prot_Csn2-typ"/>
</dbReference>
<evidence type="ECO:0000313" key="1">
    <source>
        <dbReference type="EMBL" id="KRL62940.1"/>
    </source>
</evidence>
<dbReference type="RefSeq" id="WP_057866108.1">
    <property type="nucleotide sequence ID" value="NZ_AZEY01000105.1"/>
</dbReference>
<dbReference type="PATRIC" id="fig|1423739.3.peg.1894"/>
<dbReference type="AlphaFoldDB" id="A0A0R1S1L0"/>
<reference evidence="1 2" key="1">
    <citation type="journal article" date="2015" name="Genome Announc.">
        <title>Expanding the biotechnology potential of lactobacilli through comparative genomics of 213 strains and associated genera.</title>
        <authorList>
            <person name="Sun Z."/>
            <person name="Harris H.M."/>
            <person name="McCann A."/>
            <person name="Guo C."/>
            <person name="Argimon S."/>
            <person name="Zhang W."/>
            <person name="Yang X."/>
            <person name="Jeffery I.B."/>
            <person name="Cooney J.C."/>
            <person name="Kagawa T.F."/>
            <person name="Liu W."/>
            <person name="Song Y."/>
            <person name="Salvetti E."/>
            <person name="Wrobel A."/>
            <person name="Rasinkangas P."/>
            <person name="Parkhill J."/>
            <person name="Rea M.C."/>
            <person name="O'Sullivan O."/>
            <person name="Ritari J."/>
            <person name="Douillard F.P."/>
            <person name="Paul Ross R."/>
            <person name="Yang R."/>
            <person name="Briner A.E."/>
            <person name="Felis G.E."/>
            <person name="de Vos W.M."/>
            <person name="Barrangou R."/>
            <person name="Klaenhammer T.R."/>
            <person name="Caufield P.W."/>
            <person name="Cui Y."/>
            <person name="Zhang H."/>
            <person name="O'Toole P.W."/>
        </authorList>
    </citation>
    <scope>NUCLEOTIDE SEQUENCE [LARGE SCALE GENOMIC DNA]</scope>
    <source>
        <strain evidence="1 2">DSM 14421</strain>
    </source>
</reference>
<dbReference type="Proteomes" id="UP000052013">
    <property type="component" value="Unassembled WGS sequence"/>
</dbReference>
<proteinExistence type="predicted"/>
<dbReference type="EMBL" id="AZEY01000105">
    <property type="protein sequence ID" value="KRL62940.1"/>
    <property type="molecule type" value="Genomic_DNA"/>
</dbReference>
<evidence type="ECO:0000313" key="2">
    <source>
        <dbReference type="Proteomes" id="UP000052013"/>
    </source>
</evidence>
<name>A0A0R1S1L0_9LACO</name>
<dbReference type="STRING" id="1423739.FC85_GL001811"/>
<comment type="caution">
    <text evidence="1">The sequence shown here is derived from an EMBL/GenBank/DDBJ whole genome shotgun (WGS) entry which is preliminary data.</text>
</comment>
<gene>
    <name evidence="1" type="ORF">FC85_GL001811</name>
</gene>
<dbReference type="InterPro" id="IPR038600">
    <property type="entry name" value="Csn2_sf"/>
</dbReference>
<sequence length="223" mass="25896">MKISYASHKQIEVADDKPTVIATNNPTVYYDLLTGLSSFNEKVKIFDTAYNELEVKKAIDWHGDVVTSENLTEQYGSLLMKQLEKTLTDDQRKTLSDLNDKLYTAVQESLFMIDLPLEVKKDDDLKRMFKYCKIHFNADAMRDPYAIIESILKVHLECGEKSCIGLTNVAHYLNQDKMHDLDTLISTVKIPVIMIEFTEMKFQTLYGNAEFYYFDEDFVDWHS</sequence>
<accession>A0A0R1S1L0</accession>
<protein>
    <submittedName>
        <fullName evidence="1">CRISPR-associated Csn2 family protein</fullName>
    </submittedName>
</protein>
<organism evidence="1 2">
    <name type="scientific">Lentilactobacillus diolivorans DSM 14421</name>
    <dbReference type="NCBI Taxonomy" id="1423739"/>
    <lineage>
        <taxon>Bacteria</taxon>
        <taxon>Bacillati</taxon>
        <taxon>Bacillota</taxon>
        <taxon>Bacilli</taxon>
        <taxon>Lactobacillales</taxon>
        <taxon>Lactobacillaceae</taxon>
        <taxon>Lentilactobacillus</taxon>
    </lineage>
</organism>
<dbReference type="NCBIfam" id="TIGR01866">
    <property type="entry name" value="cas_Csn2"/>
    <property type="match status" value="1"/>
</dbReference>